<dbReference type="EC" id="3.2.1.15" evidence="6"/>
<reference evidence="6 7" key="1">
    <citation type="submission" date="2015-09" db="EMBL/GenBank/DDBJ databases">
        <authorList>
            <consortium name="Pathogen Informatics"/>
        </authorList>
    </citation>
    <scope>NUCLEOTIDE SEQUENCE [LARGE SCALE GENOMIC DNA]</scope>
    <source>
        <strain evidence="6 7">2789STDY5608823</strain>
    </source>
</reference>
<dbReference type="InterPro" id="IPR051801">
    <property type="entry name" value="GH28_Enzymes"/>
</dbReference>
<organism evidence="6 7">
    <name type="scientific">Collinsella aerofaciens</name>
    <dbReference type="NCBI Taxonomy" id="74426"/>
    <lineage>
        <taxon>Bacteria</taxon>
        <taxon>Bacillati</taxon>
        <taxon>Actinomycetota</taxon>
        <taxon>Coriobacteriia</taxon>
        <taxon>Coriobacteriales</taxon>
        <taxon>Coriobacteriaceae</taxon>
        <taxon>Collinsella</taxon>
    </lineage>
</organism>
<dbReference type="InterPro" id="IPR006626">
    <property type="entry name" value="PbH1"/>
</dbReference>
<accession>A0A174AMP4</accession>
<name>A0A174AMP4_9ACTN</name>
<protein>
    <submittedName>
        <fullName evidence="6">Endo-polygalacturonase</fullName>
        <ecNumber evidence="6">3.2.1.15</ecNumber>
    </submittedName>
</protein>
<dbReference type="PANTHER" id="PTHR31339">
    <property type="entry name" value="PECTIN LYASE-RELATED"/>
    <property type="match status" value="1"/>
</dbReference>
<keyword evidence="3 4" id="KW-0326">Glycosidase</keyword>
<evidence type="ECO:0000313" key="6">
    <source>
        <dbReference type="EMBL" id="CUN89483.1"/>
    </source>
</evidence>
<evidence type="ECO:0000256" key="2">
    <source>
        <dbReference type="ARBA" id="ARBA00022801"/>
    </source>
</evidence>
<gene>
    <name evidence="6" type="primary">pehA</name>
    <name evidence="6" type="ORF">ERS852381_00806</name>
</gene>
<evidence type="ECO:0000313" key="7">
    <source>
        <dbReference type="Proteomes" id="UP000095468"/>
    </source>
</evidence>
<evidence type="ECO:0000256" key="3">
    <source>
        <dbReference type="ARBA" id="ARBA00023295"/>
    </source>
</evidence>
<dbReference type="Pfam" id="PF00295">
    <property type="entry name" value="Glyco_hydro_28"/>
    <property type="match status" value="1"/>
</dbReference>
<dbReference type="InterPro" id="IPR024535">
    <property type="entry name" value="RHGA/B-epi-like_pectate_lyase"/>
</dbReference>
<dbReference type="GO" id="GO:0004650">
    <property type="term" value="F:polygalacturonase activity"/>
    <property type="evidence" value="ECO:0007669"/>
    <property type="project" value="UniProtKB-EC"/>
</dbReference>
<dbReference type="AlphaFoldDB" id="A0A174AMP4"/>
<dbReference type="GO" id="GO:0005975">
    <property type="term" value="P:carbohydrate metabolic process"/>
    <property type="evidence" value="ECO:0007669"/>
    <property type="project" value="InterPro"/>
</dbReference>
<feature type="domain" description="Rhamnogalacturonase A/B/Epimerase-like pectate lyase" evidence="5">
    <location>
        <begin position="81"/>
        <end position="132"/>
    </location>
</feature>
<evidence type="ECO:0000256" key="4">
    <source>
        <dbReference type="RuleBase" id="RU361169"/>
    </source>
</evidence>
<evidence type="ECO:0000259" key="5">
    <source>
        <dbReference type="Pfam" id="PF12708"/>
    </source>
</evidence>
<dbReference type="EMBL" id="CYYP01000005">
    <property type="protein sequence ID" value="CUN89483.1"/>
    <property type="molecule type" value="Genomic_DNA"/>
</dbReference>
<keyword evidence="2 4" id="KW-0378">Hydrolase</keyword>
<proteinExistence type="inferred from homology"/>
<sequence length="531" mass="57914">METNVIWRNARAAVIELDDGGYFTCADTWEIFVNDEPAGTTNTVETYVDGLTPGKRNLVRFVCGERELSVGVTTPAEPFTINVRDCGAKGDAEHDDTTNIQAAIMACPKGGRVLIPAGSYRIKSLFLKSNINIELAEGAVLLARHDRAALAYIPGTVTGNEGAGYAGTDMLPLGRWEGESFSTYCSTFTGLGVHDVCIYGRGAIDGQTDFAEDNWWNKDFKNIFRPEEGREVARPRMIFLSECQNVSLAGFTVRNSPAWNIHPILCEHVDALCLSIEGPKNSHNTDGFDPESCGFVRILGCQFSVGDDCIAVKSGKLGIEPELRPATHDVLISHCYMHDGHGAVVLGSEAAGGIKDLTVSKCLFERTDRGLRVKTRRGRGKDAVNEGITFEHIRMDEVLTPFVVNSFYFCDKDGKTDYVQSREALPVDDRTPGFGATTFCDIEATNCHAAAAYITGLPESKVTRLTFQDVHATFAPDAEPFVPAMACGVEPMVRQGIIAQNVKVLDLQNVVIEGQDGEELQLQNVDKVVRS</sequence>
<dbReference type="RefSeq" id="WP_055285986.1">
    <property type="nucleotide sequence ID" value="NZ_CYYP01000005.1"/>
</dbReference>
<dbReference type="InterPro" id="IPR011050">
    <property type="entry name" value="Pectin_lyase_fold/virulence"/>
</dbReference>
<dbReference type="Proteomes" id="UP000095468">
    <property type="component" value="Unassembled WGS sequence"/>
</dbReference>
<dbReference type="InterPro" id="IPR000743">
    <property type="entry name" value="Glyco_hydro_28"/>
</dbReference>
<evidence type="ECO:0000256" key="1">
    <source>
        <dbReference type="ARBA" id="ARBA00008834"/>
    </source>
</evidence>
<dbReference type="Pfam" id="PF12708">
    <property type="entry name" value="Pect-lyase_RHGA_epim"/>
    <property type="match status" value="1"/>
</dbReference>
<dbReference type="Gene3D" id="2.160.20.10">
    <property type="entry name" value="Single-stranded right-handed beta-helix, Pectin lyase-like"/>
    <property type="match status" value="1"/>
</dbReference>
<dbReference type="SUPFAM" id="SSF51126">
    <property type="entry name" value="Pectin lyase-like"/>
    <property type="match status" value="1"/>
</dbReference>
<dbReference type="PANTHER" id="PTHR31339:SF9">
    <property type="entry name" value="PLASMIN AND FIBRONECTIN-BINDING PROTEIN A"/>
    <property type="match status" value="1"/>
</dbReference>
<comment type="similarity">
    <text evidence="1 4">Belongs to the glycosyl hydrolase 28 family.</text>
</comment>
<dbReference type="InterPro" id="IPR012334">
    <property type="entry name" value="Pectin_lyas_fold"/>
</dbReference>
<dbReference type="PROSITE" id="PS00502">
    <property type="entry name" value="POLYGALACTURONASE"/>
    <property type="match status" value="1"/>
</dbReference>
<dbReference type="SMART" id="SM00710">
    <property type="entry name" value="PbH1"/>
    <property type="match status" value="3"/>
</dbReference>